<name>A0ABY5Z399_9ACTN</name>
<gene>
    <name evidence="1" type="ORF">Drose_36810</name>
</gene>
<proteinExistence type="predicted"/>
<reference evidence="1" key="1">
    <citation type="submission" date="2021-04" db="EMBL/GenBank/DDBJ databases">
        <title>Biosynthetic gene clusters of Dactylosporangioum roseum.</title>
        <authorList>
            <person name="Hartkoorn R.C."/>
            <person name="Beaudoing E."/>
            <person name="Hot D."/>
            <person name="Moureu S."/>
        </authorList>
    </citation>
    <scope>NUCLEOTIDE SEQUENCE</scope>
    <source>
        <strain evidence="1">NRRL B-16295</strain>
    </source>
</reference>
<evidence type="ECO:0000313" key="2">
    <source>
        <dbReference type="Proteomes" id="UP001058271"/>
    </source>
</evidence>
<dbReference type="RefSeq" id="WP_260725853.1">
    <property type="nucleotide sequence ID" value="NZ_BAAABS010000027.1"/>
</dbReference>
<sequence length="116" mass="12488">MSARGGVELAAAFIASAVAQQLVGIAAWEALKAGARQARLRFGWQSEAQQRPYAEATAKLAVASKLDADAGLDVTECRRLGDQWQAIVIGEGRRYRVLIPAKPKEPDEIAVSLELE</sequence>
<dbReference type="Proteomes" id="UP001058271">
    <property type="component" value="Chromosome"/>
</dbReference>
<accession>A0ABY5Z399</accession>
<protein>
    <submittedName>
        <fullName evidence="1">Uncharacterized protein</fullName>
    </submittedName>
</protein>
<organism evidence="1 2">
    <name type="scientific">Dactylosporangium roseum</name>
    <dbReference type="NCBI Taxonomy" id="47989"/>
    <lineage>
        <taxon>Bacteria</taxon>
        <taxon>Bacillati</taxon>
        <taxon>Actinomycetota</taxon>
        <taxon>Actinomycetes</taxon>
        <taxon>Micromonosporales</taxon>
        <taxon>Micromonosporaceae</taxon>
        <taxon>Dactylosporangium</taxon>
    </lineage>
</organism>
<keyword evidence="2" id="KW-1185">Reference proteome</keyword>
<dbReference type="EMBL" id="CP073721">
    <property type="protein sequence ID" value="UWZ36515.1"/>
    <property type="molecule type" value="Genomic_DNA"/>
</dbReference>
<evidence type="ECO:0000313" key="1">
    <source>
        <dbReference type="EMBL" id="UWZ36515.1"/>
    </source>
</evidence>